<feature type="transmembrane region" description="Helical" evidence="7">
    <location>
        <begin position="231"/>
        <end position="253"/>
    </location>
</feature>
<dbReference type="Gene3D" id="1.20.1720.10">
    <property type="entry name" value="Multidrug resistance protein D"/>
    <property type="match status" value="1"/>
</dbReference>
<feature type="transmembrane region" description="Helical" evidence="7">
    <location>
        <begin position="273"/>
        <end position="297"/>
    </location>
</feature>
<dbReference type="PANTHER" id="PTHR23501">
    <property type="entry name" value="MAJOR FACILITATOR SUPERFAMILY"/>
    <property type="match status" value="1"/>
</dbReference>
<evidence type="ECO:0000313" key="9">
    <source>
        <dbReference type="EMBL" id="GHF44299.1"/>
    </source>
</evidence>
<dbReference type="NCBIfam" id="TIGR00711">
    <property type="entry name" value="efflux_EmrB"/>
    <property type="match status" value="1"/>
</dbReference>
<feature type="transmembrane region" description="Helical" evidence="7">
    <location>
        <begin position="465"/>
        <end position="483"/>
    </location>
</feature>
<evidence type="ECO:0000256" key="3">
    <source>
        <dbReference type="ARBA" id="ARBA00022475"/>
    </source>
</evidence>
<dbReference type="Proteomes" id="UP000626220">
    <property type="component" value="Unassembled WGS sequence"/>
</dbReference>
<evidence type="ECO:0000256" key="4">
    <source>
        <dbReference type="ARBA" id="ARBA00022692"/>
    </source>
</evidence>
<feature type="transmembrane region" description="Helical" evidence="7">
    <location>
        <begin position="205"/>
        <end position="225"/>
    </location>
</feature>
<dbReference type="RefSeq" id="WP_189679431.1">
    <property type="nucleotide sequence ID" value="NZ_BNCJ01000002.1"/>
</dbReference>
<feature type="transmembrane region" description="Helical" evidence="7">
    <location>
        <begin position="340"/>
        <end position="359"/>
    </location>
</feature>
<comment type="subcellular location">
    <subcellularLocation>
        <location evidence="1">Cell membrane</location>
        <topology evidence="1">Multi-pass membrane protein</topology>
    </subcellularLocation>
</comment>
<keyword evidence="3" id="KW-1003">Cell membrane</keyword>
<dbReference type="InterPro" id="IPR036259">
    <property type="entry name" value="MFS_trans_sf"/>
</dbReference>
<gene>
    <name evidence="9" type="ORF">GCM10017056_15310</name>
</gene>
<dbReference type="Pfam" id="PF07690">
    <property type="entry name" value="MFS_1"/>
    <property type="match status" value="1"/>
</dbReference>
<dbReference type="InterPro" id="IPR004638">
    <property type="entry name" value="EmrB-like"/>
</dbReference>
<dbReference type="InterPro" id="IPR020846">
    <property type="entry name" value="MFS_dom"/>
</dbReference>
<evidence type="ECO:0000256" key="5">
    <source>
        <dbReference type="ARBA" id="ARBA00022989"/>
    </source>
</evidence>
<evidence type="ECO:0000256" key="2">
    <source>
        <dbReference type="ARBA" id="ARBA00022448"/>
    </source>
</evidence>
<reference evidence="9" key="1">
    <citation type="journal article" date="2014" name="Int. J. Syst. Evol. Microbiol.">
        <title>Complete genome sequence of Corynebacterium casei LMG S-19264T (=DSM 44701T), isolated from a smear-ripened cheese.</title>
        <authorList>
            <consortium name="US DOE Joint Genome Institute (JGI-PGF)"/>
            <person name="Walter F."/>
            <person name="Albersmeier A."/>
            <person name="Kalinowski J."/>
            <person name="Ruckert C."/>
        </authorList>
    </citation>
    <scope>NUCLEOTIDE SEQUENCE</scope>
    <source>
        <strain evidence="9">KCTC 42650</strain>
    </source>
</reference>
<keyword evidence="6 7" id="KW-0472">Membrane</keyword>
<dbReference type="GO" id="GO:0005886">
    <property type="term" value="C:plasma membrane"/>
    <property type="evidence" value="ECO:0007669"/>
    <property type="project" value="UniProtKB-SubCell"/>
</dbReference>
<keyword evidence="4 7" id="KW-0812">Transmembrane</keyword>
<protein>
    <recommendedName>
        <fullName evidence="8">Major facilitator superfamily (MFS) profile domain-containing protein</fullName>
    </recommendedName>
</protein>
<comment type="caution">
    <text evidence="9">The sequence shown here is derived from an EMBL/GenBank/DDBJ whole genome shotgun (WGS) entry which is preliminary data.</text>
</comment>
<dbReference type="SUPFAM" id="SSF103473">
    <property type="entry name" value="MFS general substrate transporter"/>
    <property type="match status" value="1"/>
</dbReference>
<dbReference type="Gene3D" id="1.20.1250.20">
    <property type="entry name" value="MFS general substrate transporter like domains"/>
    <property type="match status" value="1"/>
</dbReference>
<sequence length="498" mass="52191">MSDTPTQASAPQPQVRSIRLVLASTALLLLLASLDQTIVTTALPTIVADLGGVEHLSWVVTAYFLASTVVAPLYGKLGDLYGRRNTIFVSVTLFLLGSALCGLAQNMLFLILARALQGLGGGGLFVLALSVIGEVIPPRERGKVQGLFAAVFSLSSVLGPLIGGWFVDVFSWHWIFYINLPVGLVAIAIFAASFKPTGRRVKHKIDWAGAAFLTIALASLTLFTSLGGRSFAWTSPQTIGLAALTLFATLAFLRAETKAAEPILPLGLFRLNVFWTSSVVGFIAGASMFGTITFLPVYLQIARGVTPTISGLMMVPMTLGLLTASNLSGRYMRRTGRYGVLPRIGTSLLVVGMLLLTQIEAASPALYVFASIATVGLGMGSILPVLTTSVQSAVPREQLGTATASGIMFRQIGGALAVAVFGAIFAARLGMGDSAESLSPELIASLPEAARAVIGDKVSQALHPVFWLAAGLGLVGLAFSLLLKEIPLFSNAPKAETA</sequence>
<feature type="transmembrane region" description="Helical" evidence="7">
    <location>
        <begin position="173"/>
        <end position="193"/>
    </location>
</feature>
<accession>A0A8J3GVM2</accession>
<evidence type="ECO:0000313" key="10">
    <source>
        <dbReference type="Proteomes" id="UP000626220"/>
    </source>
</evidence>
<evidence type="ECO:0000259" key="8">
    <source>
        <dbReference type="PROSITE" id="PS50850"/>
    </source>
</evidence>
<evidence type="ECO:0000256" key="7">
    <source>
        <dbReference type="SAM" id="Phobius"/>
    </source>
</evidence>
<feature type="transmembrane region" description="Helical" evidence="7">
    <location>
        <begin position="55"/>
        <end position="75"/>
    </location>
</feature>
<feature type="transmembrane region" description="Helical" evidence="7">
    <location>
        <begin position="148"/>
        <end position="167"/>
    </location>
</feature>
<feature type="transmembrane region" description="Helical" evidence="7">
    <location>
        <begin position="20"/>
        <end position="43"/>
    </location>
</feature>
<dbReference type="EMBL" id="BNCJ01000002">
    <property type="protein sequence ID" value="GHF44299.1"/>
    <property type="molecule type" value="Genomic_DNA"/>
</dbReference>
<organism evidence="9 10">
    <name type="scientific">Seohaeicola zhoushanensis</name>
    <dbReference type="NCBI Taxonomy" id="1569283"/>
    <lineage>
        <taxon>Bacteria</taxon>
        <taxon>Pseudomonadati</taxon>
        <taxon>Pseudomonadota</taxon>
        <taxon>Alphaproteobacteria</taxon>
        <taxon>Rhodobacterales</taxon>
        <taxon>Roseobacteraceae</taxon>
        <taxon>Seohaeicola</taxon>
    </lineage>
</organism>
<feature type="transmembrane region" description="Helical" evidence="7">
    <location>
        <begin position="407"/>
        <end position="427"/>
    </location>
</feature>
<feature type="transmembrane region" description="Helical" evidence="7">
    <location>
        <begin position="365"/>
        <end position="386"/>
    </location>
</feature>
<feature type="domain" description="Major facilitator superfamily (MFS) profile" evidence="8">
    <location>
        <begin position="21"/>
        <end position="488"/>
    </location>
</feature>
<dbReference type="InterPro" id="IPR011701">
    <property type="entry name" value="MFS"/>
</dbReference>
<reference evidence="9" key="2">
    <citation type="submission" date="2020-09" db="EMBL/GenBank/DDBJ databases">
        <authorList>
            <person name="Sun Q."/>
            <person name="Kim S."/>
        </authorList>
    </citation>
    <scope>NUCLEOTIDE SEQUENCE</scope>
    <source>
        <strain evidence="9">KCTC 42650</strain>
    </source>
</reference>
<dbReference type="PANTHER" id="PTHR23501:SF197">
    <property type="entry name" value="COMD"/>
    <property type="match status" value="1"/>
</dbReference>
<evidence type="ECO:0000256" key="6">
    <source>
        <dbReference type="ARBA" id="ARBA00023136"/>
    </source>
</evidence>
<proteinExistence type="predicted"/>
<dbReference type="PRINTS" id="PR01036">
    <property type="entry name" value="TCRTETB"/>
</dbReference>
<feature type="transmembrane region" description="Helical" evidence="7">
    <location>
        <begin position="118"/>
        <end position="136"/>
    </location>
</feature>
<keyword evidence="2" id="KW-0813">Transport</keyword>
<feature type="transmembrane region" description="Helical" evidence="7">
    <location>
        <begin position="87"/>
        <end position="112"/>
    </location>
</feature>
<name>A0A8J3GVM2_9RHOB</name>
<dbReference type="GO" id="GO:0022857">
    <property type="term" value="F:transmembrane transporter activity"/>
    <property type="evidence" value="ECO:0007669"/>
    <property type="project" value="InterPro"/>
</dbReference>
<keyword evidence="5 7" id="KW-1133">Transmembrane helix</keyword>
<evidence type="ECO:0000256" key="1">
    <source>
        <dbReference type="ARBA" id="ARBA00004651"/>
    </source>
</evidence>
<dbReference type="CDD" id="cd17502">
    <property type="entry name" value="MFS_Azr1_MDR_like"/>
    <property type="match status" value="1"/>
</dbReference>
<feature type="transmembrane region" description="Helical" evidence="7">
    <location>
        <begin position="309"/>
        <end position="328"/>
    </location>
</feature>
<dbReference type="AlphaFoldDB" id="A0A8J3GVM2"/>
<keyword evidence="10" id="KW-1185">Reference proteome</keyword>
<dbReference type="PROSITE" id="PS50850">
    <property type="entry name" value="MFS"/>
    <property type="match status" value="1"/>
</dbReference>
<dbReference type="FunFam" id="1.20.1720.10:FF:000004">
    <property type="entry name" value="EmrB/QacA family drug resistance transporter"/>
    <property type="match status" value="1"/>
</dbReference>